<keyword evidence="4" id="KW-1185">Reference proteome</keyword>
<keyword evidence="2" id="KW-0732">Signal</keyword>
<feature type="chain" id="PRO_5015524591" evidence="2">
    <location>
        <begin position="23"/>
        <end position="111"/>
    </location>
</feature>
<comment type="caution">
    <text evidence="3">The sequence shown here is derived from an EMBL/GenBank/DDBJ whole genome shotgun (WGS) entry which is preliminary data.</text>
</comment>
<evidence type="ECO:0000256" key="1">
    <source>
        <dbReference type="SAM" id="MobiDB-lite"/>
    </source>
</evidence>
<accession>A0A2T7P441</accession>
<sequence length="111" mass="11759">MAPRALILTIFVVSFFATPGHADLHVTNYYGDHMVLQRGPQRAVLTGTATKEGDTVTAQIVGHGSPVTGDERLCGAAEGQPVPNHSLLQSPEKTIQQACGQPSRSPELESP</sequence>
<organism evidence="3 4">
    <name type="scientific">Pomacea canaliculata</name>
    <name type="common">Golden apple snail</name>
    <dbReference type="NCBI Taxonomy" id="400727"/>
    <lineage>
        <taxon>Eukaryota</taxon>
        <taxon>Metazoa</taxon>
        <taxon>Spiralia</taxon>
        <taxon>Lophotrochozoa</taxon>
        <taxon>Mollusca</taxon>
        <taxon>Gastropoda</taxon>
        <taxon>Caenogastropoda</taxon>
        <taxon>Architaenioglossa</taxon>
        <taxon>Ampullarioidea</taxon>
        <taxon>Ampullariidae</taxon>
        <taxon>Pomacea</taxon>
    </lineage>
</organism>
<evidence type="ECO:0000313" key="4">
    <source>
        <dbReference type="Proteomes" id="UP000245119"/>
    </source>
</evidence>
<gene>
    <name evidence="3" type="ORF">C0Q70_10764</name>
</gene>
<evidence type="ECO:0000313" key="3">
    <source>
        <dbReference type="EMBL" id="PVD28178.1"/>
    </source>
</evidence>
<feature type="signal peptide" evidence="2">
    <location>
        <begin position="1"/>
        <end position="22"/>
    </location>
</feature>
<dbReference type="EMBL" id="PZQS01000006">
    <property type="protein sequence ID" value="PVD28178.1"/>
    <property type="molecule type" value="Genomic_DNA"/>
</dbReference>
<dbReference type="OrthoDB" id="42638at2759"/>
<feature type="region of interest" description="Disordered" evidence="1">
    <location>
        <begin position="76"/>
        <end position="111"/>
    </location>
</feature>
<name>A0A2T7P441_POMCA</name>
<feature type="compositionally biased region" description="Polar residues" evidence="1">
    <location>
        <begin position="86"/>
        <end position="104"/>
    </location>
</feature>
<dbReference type="AlphaFoldDB" id="A0A2T7P441"/>
<evidence type="ECO:0000256" key="2">
    <source>
        <dbReference type="SAM" id="SignalP"/>
    </source>
</evidence>
<dbReference type="Proteomes" id="UP000245119">
    <property type="component" value="Linkage Group LG6"/>
</dbReference>
<proteinExistence type="predicted"/>
<protein>
    <submittedName>
        <fullName evidence="3">Uncharacterized protein</fullName>
    </submittedName>
</protein>
<reference evidence="3 4" key="1">
    <citation type="submission" date="2018-04" db="EMBL/GenBank/DDBJ databases">
        <title>The genome of golden apple snail Pomacea canaliculata provides insight into stress tolerance and invasive adaptation.</title>
        <authorList>
            <person name="Liu C."/>
            <person name="Liu B."/>
            <person name="Ren Y."/>
            <person name="Zhang Y."/>
            <person name="Wang H."/>
            <person name="Li S."/>
            <person name="Jiang F."/>
            <person name="Yin L."/>
            <person name="Zhang G."/>
            <person name="Qian W."/>
            <person name="Fan W."/>
        </authorList>
    </citation>
    <scope>NUCLEOTIDE SEQUENCE [LARGE SCALE GENOMIC DNA]</scope>
    <source>
        <strain evidence="3">SZHN2017</strain>
        <tissue evidence="3">Muscle</tissue>
    </source>
</reference>